<name>A0A6G5A152_RHIMP</name>
<evidence type="ECO:0000313" key="1">
    <source>
        <dbReference type="EMBL" id="NIE44755.1"/>
    </source>
</evidence>
<reference evidence="1" key="1">
    <citation type="submission" date="2020-03" db="EMBL/GenBank/DDBJ databases">
        <title>A transcriptome and proteome of the tick Rhipicephalus microplus shaped by the genetic composition of its hosts and developmental stage.</title>
        <authorList>
            <person name="Garcia G.R."/>
            <person name="Ribeiro J.M.C."/>
            <person name="Maruyama S.R."/>
            <person name="Gardinasse L.G."/>
            <person name="Nelson K."/>
            <person name="Ferreira B.R."/>
            <person name="Andrade T.G."/>
            <person name="Santos I.K.F.M."/>
        </authorList>
    </citation>
    <scope>NUCLEOTIDE SEQUENCE</scope>
    <source>
        <strain evidence="1">NSGR</strain>
        <tissue evidence="1">Salivary glands</tissue>
    </source>
</reference>
<dbReference type="EMBL" id="GIKN01002482">
    <property type="protein sequence ID" value="NIE44755.1"/>
    <property type="molecule type" value="Transcribed_RNA"/>
</dbReference>
<protein>
    <submittedName>
        <fullName evidence="1">Uncharacterized protein</fullName>
    </submittedName>
</protein>
<dbReference type="AlphaFoldDB" id="A0A6G5A152"/>
<accession>A0A6G5A152</accession>
<organism evidence="1">
    <name type="scientific">Rhipicephalus microplus</name>
    <name type="common">Cattle tick</name>
    <name type="synonym">Boophilus microplus</name>
    <dbReference type="NCBI Taxonomy" id="6941"/>
    <lineage>
        <taxon>Eukaryota</taxon>
        <taxon>Metazoa</taxon>
        <taxon>Ecdysozoa</taxon>
        <taxon>Arthropoda</taxon>
        <taxon>Chelicerata</taxon>
        <taxon>Arachnida</taxon>
        <taxon>Acari</taxon>
        <taxon>Parasitiformes</taxon>
        <taxon>Ixodida</taxon>
        <taxon>Ixodoidea</taxon>
        <taxon>Ixodidae</taxon>
        <taxon>Rhipicephalinae</taxon>
        <taxon>Rhipicephalus</taxon>
        <taxon>Boophilus</taxon>
    </lineage>
</organism>
<proteinExistence type="predicted"/>
<sequence length="120" mass="13619">MHRCSIAVLKCFITHINAIPFPTSSLPKASLRTSPKHWRGSVVEYWAGTLADSGSSATAYLLQGFFFFLFRNSGYGHWRRRTTTAPHVTRVLISCNSFCCKTARLHLESLHIQTNRPHNQ</sequence>